<feature type="region of interest" description="Disordered" evidence="1">
    <location>
        <begin position="1"/>
        <end position="41"/>
    </location>
</feature>
<dbReference type="Proteomes" id="UP000020825">
    <property type="component" value="Unassembled WGS sequence"/>
</dbReference>
<evidence type="ECO:0000313" key="2">
    <source>
        <dbReference type="EMBL" id="EUA58767.1"/>
    </source>
</evidence>
<dbReference type="EMBL" id="JAOG01000001">
    <property type="protein sequence ID" value="EUA58767.1"/>
    <property type="molecule type" value="Genomic_DNA"/>
</dbReference>
<dbReference type="AlphaFoldDB" id="X8CQW1"/>
<accession>X8CQW1</accession>
<reference evidence="2 3" key="1">
    <citation type="submission" date="2013-12" db="EMBL/GenBank/DDBJ databases">
        <authorList>
            <person name="Zelazny A."/>
            <person name="Olivier K."/>
            <person name="Holland S."/>
            <person name="Lenaerts A."/>
            <person name="Ordway D."/>
            <person name="DeGroote M.A."/>
            <person name="Parker T."/>
            <person name="Sizemore C."/>
            <person name="Tallon L.J."/>
            <person name="Sadzewicz L.K."/>
            <person name="Sengamalay N."/>
            <person name="Fraser C.M."/>
            <person name="Hine E."/>
            <person name="Shefchek K.A."/>
            <person name="Das S.P."/>
            <person name="Tettelin H."/>
        </authorList>
    </citation>
    <scope>NUCLEOTIDE SEQUENCE [LARGE SCALE GENOMIC DNA]</scope>
    <source>
        <strain evidence="2 3">1956</strain>
    </source>
</reference>
<sequence length="143" mass="15186">MQRPRPQPVTGGASSSNPKEIAMDTPTPHRSAHRPPNRKPLALLTNAAMCAAVIVALGRRRRSTPAPTRIRVTTAPIPLAASAAAAHRPALPAPPPSDSSSSGAYSRDSLSGSGNRTLPRRRQHHRLDPPPSRNWPAPICTLT</sequence>
<protein>
    <submittedName>
        <fullName evidence="2">Uncharacterized protein</fullName>
    </submittedName>
</protein>
<gene>
    <name evidence="2" type="ORF">I550_1910</name>
</gene>
<feature type="region of interest" description="Disordered" evidence="1">
    <location>
        <begin position="83"/>
        <end position="143"/>
    </location>
</feature>
<organism evidence="2 3">
    <name type="scientific">Mycobacterium intracellulare 1956</name>
    <dbReference type="NCBI Taxonomy" id="1299331"/>
    <lineage>
        <taxon>Bacteria</taxon>
        <taxon>Bacillati</taxon>
        <taxon>Actinomycetota</taxon>
        <taxon>Actinomycetes</taxon>
        <taxon>Mycobacteriales</taxon>
        <taxon>Mycobacteriaceae</taxon>
        <taxon>Mycobacterium</taxon>
        <taxon>Mycobacterium avium complex (MAC)</taxon>
    </lineage>
</organism>
<proteinExistence type="predicted"/>
<comment type="caution">
    <text evidence="2">The sequence shown here is derived from an EMBL/GenBank/DDBJ whole genome shotgun (WGS) entry which is preliminary data.</text>
</comment>
<evidence type="ECO:0000256" key="1">
    <source>
        <dbReference type="SAM" id="MobiDB-lite"/>
    </source>
</evidence>
<evidence type="ECO:0000313" key="3">
    <source>
        <dbReference type="Proteomes" id="UP000020825"/>
    </source>
</evidence>
<feature type="compositionally biased region" description="Low complexity" evidence="1">
    <location>
        <begin position="98"/>
        <end position="113"/>
    </location>
</feature>
<name>X8CQW1_MYCIT</name>
<dbReference type="PATRIC" id="fig|1299331.3.peg.1853"/>